<evidence type="ECO:0000313" key="3">
    <source>
        <dbReference type="EMBL" id="ASM71595.1"/>
    </source>
</evidence>
<dbReference type="CDD" id="cd07012">
    <property type="entry name" value="PBP2_Bug_TTT"/>
    <property type="match status" value="1"/>
</dbReference>
<dbReference type="PANTHER" id="PTHR42928">
    <property type="entry name" value="TRICARBOXYLATE-BINDING PROTEIN"/>
    <property type="match status" value="1"/>
</dbReference>
<sequence length="329" mass="33820">MTLFAKTGARACALSVIAIIGGGAAFAQSCDWTPERAVTYVVPWGAGGGTDANSRMLASMLEQKMGVPFNVVNRTGGNGVTGHSAIAMAAPDGYTVGAVTVEINTMHWVGLTDLTYNDITPIALVDIVPSSVLVGKDSPFKSLDELMAHARENPGNLTASGTSLGGIWHLALAGMLNAEGMDPEAIRWIPSQGAAPALQELIAGGVDVATPALSEGKALVDSGEVRALAYMHNSPMAALPDVPLTSEALDSGWTLAAYITMSGPGGMPENIACSYEQAVAEIVQTPEWAEFKASRGADVVSMSAADLTAFMEAQDAALGDTIKAVGLAQ</sequence>
<dbReference type="AlphaFoldDB" id="A0A221JXX5"/>
<dbReference type="PROSITE" id="PS51257">
    <property type="entry name" value="PROKAR_LIPOPROTEIN"/>
    <property type="match status" value="1"/>
</dbReference>
<protein>
    <submittedName>
        <fullName evidence="3">Tripartite tricarboxylate transporter family receptor</fullName>
    </submittedName>
</protein>
<dbReference type="OrthoDB" id="7375033at2"/>
<dbReference type="PIRSF" id="PIRSF017082">
    <property type="entry name" value="YflP"/>
    <property type="match status" value="1"/>
</dbReference>
<dbReference type="InterPro" id="IPR005064">
    <property type="entry name" value="BUG"/>
</dbReference>
<dbReference type="PANTHER" id="PTHR42928:SF5">
    <property type="entry name" value="BLR1237 PROTEIN"/>
    <property type="match status" value="1"/>
</dbReference>
<keyword evidence="3" id="KW-0675">Receptor</keyword>
<keyword evidence="2" id="KW-0732">Signal</keyword>
<comment type="similarity">
    <text evidence="1">Belongs to the UPF0065 (bug) family.</text>
</comment>
<keyword evidence="4" id="KW-1185">Reference proteome</keyword>
<dbReference type="Proteomes" id="UP000199754">
    <property type="component" value="Chromosome"/>
</dbReference>
<feature type="chain" id="PRO_5012510642" evidence="2">
    <location>
        <begin position="28"/>
        <end position="329"/>
    </location>
</feature>
<reference evidence="3 4" key="1">
    <citation type="submission" date="2017-07" db="EMBL/GenBank/DDBJ databases">
        <title>Genome Sequence of Sulfitobacter pseudonitzschiae Strain SMR1 Isolated from a culture of the Diatom Skeletonema marinoi.</title>
        <authorList>
            <person name="Topel M."/>
            <person name="Pinder M.I.M."/>
            <person name="Johansson O.N."/>
            <person name="Kourtchenko O."/>
            <person name="Godhe A."/>
            <person name="Clarke A.K."/>
        </authorList>
    </citation>
    <scope>NUCLEOTIDE SEQUENCE [LARGE SCALE GENOMIC DNA]</scope>
    <source>
        <strain evidence="3 4">SMR1</strain>
    </source>
</reference>
<accession>A0A221JXX5</accession>
<dbReference type="SUPFAM" id="SSF53850">
    <property type="entry name" value="Periplasmic binding protein-like II"/>
    <property type="match status" value="1"/>
</dbReference>
<dbReference type="RefSeq" id="WP_089419621.1">
    <property type="nucleotide sequence ID" value="NZ_CP022415.1"/>
</dbReference>
<evidence type="ECO:0000313" key="4">
    <source>
        <dbReference type="Proteomes" id="UP000199754"/>
    </source>
</evidence>
<feature type="signal peptide" evidence="2">
    <location>
        <begin position="1"/>
        <end position="27"/>
    </location>
</feature>
<name>A0A221JXX5_9RHOB</name>
<dbReference type="EMBL" id="CP022415">
    <property type="protein sequence ID" value="ASM71595.1"/>
    <property type="molecule type" value="Genomic_DNA"/>
</dbReference>
<dbReference type="Gene3D" id="3.40.190.150">
    <property type="entry name" value="Bordetella uptake gene, domain 1"/>
    <property type="match status" value="1"/>
</dbReference>
<gene>
    <name evidence="3" type="ORF">SULPSESMR1_00764</name>
</gene>
<evidence type="ECO:0000256" key="2">
    <source>
        <dbReference type="SAM" id="SignalP"/>
    </source>
</evidence>
<evidence type="ECO:0000256" key="1">
    <source>
        <dbReference type="ARBA" id="ARBA00006987"/>
    </source>
</evidence>
<proteinExistence type="inferred from homology"/>
<dbReference type="Gene3D" id="3.40.190.10">
    <property type="entry name" value="Periplasmic binding protein-like II"/>
    <property type="match status" value="1"/>
</dbReference>
<dbReference type="Pfam" id="PF03401">
    <property type="entry name" value="TctC"/>
    <property type="match status" value="1"/>
</dbReference>
<dbReference type="KEGG" id="spse:SULPSESMR1_00764"/>
<organism evidence="3 4">
    <name type="scientific">Pseudosulfitobacter pseudonitzschiae</name>
    <dbReference type="NCBI Taxonomy" id="1402135"/>
    <lineage>
        <taxon>Bacteria</taxon>
        <taxon>Pseudomonadati</taxon>
        <taxon>Pseudomonadota</taxon>
        <taxon>Alphaproteobacteria</taxon>
        <taxon>Rhodobacterales</taxon>
        <taxon>Roseobacteraceae</taxon>
        <taxon>Pseudosulfitobacter</taxon>
    </lineage>
</organism>
<dbReference type="InterPro" id="IPR042100">
    <property type="entry name" value="Bug_dom1"/>
</dbReference>